<dbReference type="Proteomes" id="UP000199493">
    <property type="component" value="Unassembled WGS sequence"/>
</dbReference>
<accession>A0A1H8GQX6</accession>
<feature type="transmembrane region" description="Helical" evidence="1">
    <location>
        <begin position="53"/>
        <end position="75"/>
    </location>
</feature>
<keyword evidence="1" id="KW-0472">Membrane</keyword>
<dbReference type="AlphaFoldDB" id="A0A1H8GQX6"/>
<gene>
    <name evidence="2" type="ORF">SAMN04490369_101246</name>
</gene>
<dbReference type="STRING" id="77097.SAMN04490369_101246"/>
<keyword evidence="1" id="KW-0812">Transmembrane</keyword>
<evidence type="ECO:0000313" key="2">
    <source>
        <dbReference type="EMBL" id="SEN45887.1"/>
    </source>
</evidence>
<proteinExistence type="predicted"/>
<evidence type="ECO:0000313" key="3">
    <source>
        <dbReference type="Proteomes" id="UP000199493"/>
    </source>
</evidence>
<name>A0A1H8GQX6_9GAMM</name>
<reference evidence="2 3" key="1">
    <citation type="submission" date="2016-10" db="EMBL/GenBank/DDBJ databases">
        <authorList>
            <person name="de Groot N.N."/>
        </authorList>
    </citation>
    <scope>NUCLEOTIDE SEQUENCE [LARGE SCALE GENOMIC DNA]</scope>
    <source>
        <strain evidence="2 3">558</strain>
    </source>
</reference>
<sequence length="89" mass="9467">MKNVGYVHLHGHLALGVLPPERAPADDDLLSHLLFALKHEGVGLAILSETLPYLSVESLVAALEALTGLVAVLVWGRGIRRGIRSTAPL</sequence>
<organism evidence="2 3">
    <name type="scientific">Vreelandella aquamarina</name>
    <dbReference type="NCBI Taxonomy" id="77097"/>
    <lineage>
        <taxon>Bacteria</taxon>
        <taxon>Pseudomonadati</taxon>
        <taxon>Pseudomonadota</taxon>
        <taxon>Gammaproteobacteria</taxon>
        <taxon>Oceanospirillales</taxon>
        <taxon>Halomonadaceae</taxon>
        <taxon>Vreelandella</taxon>
    </lineage>
</organism>
<protein>
    <submittedName>
        <fullName evidence="2">Uncharacterized protein</fullName>
    </submittedName>
</protein>
<evidence type="ECO:0000256" key="1">
    <source>
        <dbReference type="SAM" id="Phobius"/>
    </source>
</evidence>
<keyword evidence="1" id="KW-1133">Transmembrane helix</keyword>
<dbReference type="EMBL" id="FODB01000012">
    <property type="protein sequence ID" value="SEN45887.1"/>
    <property type="molecule type" value="Genomic_DNA"/>
</dbReference>